<dbReference type="AlphaFoldDB" id="A0A6A6IZY9"/>
<evidence type="ECO:0000313" key="6">
    <source>
        <dbReference type="EMBL" id="KAF2256165.1"/>
    </source>
</evidence>
<dbReference type="GO" id="GO:0008239">
    <property type="term" value="F:dipeptidyl-peptidase activity"/>
    <property type="evidence" value="ECO:0007669"/>
    <property type="project" value="TreeGrafter"/>
</dbReference>
<dbReference type="EMBL" id="ML987189">
    <property type="protein sequence ID" value="KAF2256165.1"/>
    <property type="molecule type" value="Genomic_DNA"/>
</dbReference>
<evidence type="ECO:0000256" key="4">
    <source>
        <dbReference type="ARBA" id="ARBA00022801"/>
    </source>
</evidence>
<dbReference type="InterPro" id="IPR008758">
    <property type="entry name" value="Peptidase_S28"/>
</dbReference>
<dbReference type="Gene3D" id="3.40.50.1820">
    <property type="entry name" value="alpha/beta hydrolase"/>
    <property type="match status" value="2"/>
</dbReference>
<sequence>MIDPILDTRQADDAPAYQAHTINQPIDHFPHSPRYAPHLTSTFKQRYFFDSSYYKPGGPVFLYIGGETSGESRFSNLQTGIIQILMEATNGLGVILENRYYGGSYPFNSSTTDELRFLTTEQTIADNAYFRQHATFPGVNATLNGPETPWIMYGGSLAGAQTAFTLKTYNKLFAGGIGSSATAYGTLEYPQWYDPIIKFGPADCISRIVDIVDKIDEIIASGNEDAINELKDVFGLGVLENIGDFAQTISYPIGGPMFYPTNTWQELNWAPGHGSEDFYHFCSNVTNPSPPASIAAIDTQLSKYTHGERWTGLGGYASYIKAILLPQCESGDLASTDDGCFGLSQNASYWADITNSGDRSYLYTTCTEMGAYITAPHHGPSLISRVLKVPYTQQWCRWAFPAGNYNRIPATPDLHQVNKYGGYDIQAPKLALIDGGVDVWLDLCYHSHFAGTTRISSDEHPSYLIAGGGHHWDSTGIGNISAEPDYIREAHLWEIRTVRRWVVEWEGY</sequence>
<dbReference type="Proteomes" id="UP000800094">
    <property type="component" value="Unassembled WGS sequence"/>
</dbReference>
<dbReference type="InterPro" id="IPR029058">
    <property type="entry name" value="AB_hydrolase_fold"/>
</dbReference>
<dbReference type="GO" id="GO:0070008">
    <property type="term" value="F:serine-type exopeptidase activity"/>
    <property type="evidence" value="ECO:0007669"/>
    <property type="project" value="InterPro"/>
</dbReference>
<accession>A0A6A6IZY9</accession>
<evidence type="ECO:0008006" key="8">
    <source>
        <dbReference type="Google" id="ProtNLM"/>
    </source>
</evidence>
<keyword evidence="4" id="KW-0378">Hydrolase</keyword>
<comment type="similarity">
    <text evidence="1">Belongs to the peptidase S28 family.</text>
</comment>
<dbReference type="Pfam" id="PF05577">
    <property type="entry name" value="Peptidase_S28"/>
    <property type="match status" value="1"/>
</dbReference>
<reference evidence="6" key="1">
    <citation type="journal article" date="2020" name="Stud. Mycol.">
        <title>101 Dothideomycetes genomes: a test case for predicting lifestyles and emergence of pathogens.</title>
        <authorList>
            <person name="Haridas S."/>
            <person name="Albert R."/>
            <person name="Binder M."/>
            <person name="Bloem J."/>
            <person name="Labutti K."/>
            <person name="Salamov A."/>
            <person name="Andreopoulos B."/>
            <person name="Baker S."/>
            <person name="Barry K."/>
            <person name="Bills G."/>
            <person name="Bluhm B."/>
            <person name="Cannon C."/>
            <person name="Castanera R."/>
            <person name="Culley D."/>
            <person name="Daum C."/>
            <person name="Ezra D."/>
            <person name="Gonzalez J."/>
            <person name="Henrissat B."/>
            <person name="Kuo A."/>
            <person name="Liang C."/>
            <person name="Lipzen A."/>
            <person name="Lutzoni F."/>
            <person name="Magnuson J."/>
            <person name="Mondo S."/>
            <person name="Nolan M."/>
            <person name="Ohm R."/>
            <person name="Pangilinan J."/>
            <person name="Park H.-J."/>
            <person name="Ramirez L."/>
            <person name="Alfaro M."/>
            <person name="Sun H."/>
            <person name="Tritt A."/>
            <person name="Yoshinaga Y."/>
            <person name="Zwiers L.-H."/>
            <person name="Turgeon B."/>
            <person name="Goodwin S."/>
            <person name="Spatafora J."/>
            <person name="Crous P."/>
            <person name="Grigoriev I."/>
        </authorList>
    </citation>
    <scope>NUCLEOTIDE SEQUENCE</scope>
    <source>
        <strain evidence="6">CBS 122368</strain>
    </source>
</reference>
<proteinExistence type="inferred from homology"/>
<dbReference type="GeneID" id="54578745"/>
<dbReference type="GO" id="GO:0006508">
    <property type="term" value="P:proteolysis"/>
    <property type="evidence" value="ECO:0007669"/>
    <property type="project" value="UniProtKB-KW"/>
</dbReference>
<name>A0A6A6IZY9_9PLEO</name>
<evidence type="ECO:0000256" key="5">
    <source>
        <dbReference type="ARBA" id="ARBA00023180"/>
    </source>
</evidence>
<gene>
    <name evidence="6" type="ORF">BU26DRAFT_472202</name>
</gene>
<protein>
    <recommendedName>
        <fullName evidence="8">Extracelular serine carboxypeptidase-like protein</fullName>
    </recommendedName>
</protein>
<dbReference type="RefSeq" id="XP_033691169.1">
    <property type="nucleotide sequence ID" value="XM_033825415.1"/>
</dbReference>
<dbReference type="PANTHER" id="PTHR11010">
    <property type="entry name" value="PROTEASE S28 PRO-X CARBOXYPEPTIDASE-RELATED"/>
    <property type="match status" value="1"/>
</dbReference>
<evidence type="ECO:0000256" key="3">
    <source>
        <dbReference type="ARBA" id="ARBA00022729"/>
    </source>
</evidence>
<dbReference type="OrthoDB" id="1735038at2759"/>
<keyword evidence="3" id="KW-0732">Signal</keyword>
<evidence type="ECO:0000256" key="1">
    <source>
        <dbReference type="ARBA" id="ARBA00011079"/>
    </source>
</evidence>
<evidence type="ECO:0000256" key="2">
    <source>
        <dbReference type="ARBA" id="ARBA00022670"/>
    </source>
</evidence>
<keyword evidence="2" id="KW-0645">Protease</keyword>
<dbReference type="SUPFAM" id="SSF53474">
    <property type="entry name" value="alpha/beta-Hydrolases"/>
    <property type="match status" value="1"/>
</dbReference>
<keyword evidence="7" id="KW-1185">Reference proteome</keyword>
<organism evidence="6 7">
    <name type="scientific">Trematosphaeria pertusa</name>
    <dbReference type="NCBI Taxonomy" id="390896"/>
    <lineage>
        <taxon>Eukaryota</taxon>
        <taxon>Fungi</taxon>
        <taxon>Dikarya</taxon>
        <taxon>Ascomycota</taxon>
        <taxon>Pezizomycotina</taxon>
        <taxon>Dothideomycetes</taxon>
        <taxon>Pleosporomycetidae</taxon>
        <taxon>Pleosporales</taxon>
        <taxon>Massarineae</taxon>
        <taxon>Trematosphaeriaceae</taxon>
        <taxon>Trematosphaeria</taxon>
    </lineage>
</organism>
<dbReference type="PANTHER" id="PTHR11010:SF117">
    <property type="entry name" value="SERINE PROTEASE 16"/>
    <property type="match status" value="1"/>
</dbReference>
<evidence type="ECO:0000313" key="7">
    <source>
        <dbReference type="Proteomes" id="UP000800094"/>
    </source>
</evidence>
<keyword evidence="5" id="KW-0325">Glycoprotein</keyword>